<keyword evidence="9" id="KW-0496">Mitochondrion</keyword>
<keyword evidence="5" id="KW-0812">Transmembrane</keyword>
<dbReference type="Proteomes" id="UP001187471">
    <property type="component" value="Unassembled WGS sequence"/>
</dbReference>
<evidence type="ECO:0000256" key="2">
    <source>
        <dbReference type="ARBA" id="ARBA00007312"/>
    </source>
</evidence>
<evidence type="ECO:0000313" key="13">
    <source>
        <dbReference type="Proteomes" id="UP001187471"/>
    </source>
</evidence>
<keyword evidence="7" id="KW-0249">Electron transport</keyword>
<name>A0AA88QJS8_9ASTE</name>
<evidence type="ECO:0000256" key="5">
    <source>
        <dbReference type="ARBA" id="ARBA00022692"/>
    </source>
</evidence>
<evidence type="ECO:0000313" key="12">
    <source>
        <dbReference type="EMBL" id="KAK2967883.1"/>
    </source>
</evidence>
<comment type="caution">
    <text evidence="12">The sequence shown here is derived from an EMBL/GenBank/DDBJ whole genome shotgun (WGS) entry which is preliminary data.</text>
</comment>
<organism evidence="12 13">
    <name type="scientific">Escallonia rubra</name>
    <dbReference type="NCBI Taxonomy" id="112253"/>
    <lineage>
        <taxon>Eukaryota</taxon>
        <taxon>Viridiplantae</taxon>
        <taxon>Streptophyta</taxon>
        <taxon>Embryophyta</taxon>
        <taxon>Tracheophyta</taxon>
        <taxon>Spermatophyta</taxon>
        <taxon>Magnoliopsida</taxon>
        <taxon>eudicotyledons</taxon>
        <taxon>Gunneridae</taxon>
        <taxon>Pentapetalae</taxon>
        <taxon>asterids</taxon>
        <taxon>campanulids</taxon>
        <taxon>Escalloniales</taxon>
        <taxon>Escalloniaceae</taxon>
        <taxon>Escallonia</taxon>
    </lineage>
</organism>
<gene>
    <name evidence="12" type="ORF">RJ640_009953</name>
</gene>
<feature type="compositionally biased region" description="Basic and acidic residues" evidence="11">
    <location>
        <begin position="47"/>
        <end position="72"/>
    </location>
</feature>
<evidence type="ECO:0008006" key="14">
    <source>
        <dbReference type="Google" id="ProtNLM"/>
    </source>
</evidence>
<dbReference type="GO" id="GO:0045271">
    <property type="term" value="C:respiratory chain complex I"/>
    <property type="evidence" value="ECO:0007669"/>
    <property type="project" value="UniProtKB-ARBA"/>
</dbReference>
<proteinExistence type="inferred from homology"/>
<evidence type="ECO:0000256" key="6">
    <source>
        <dbReference type="ARBA" id="ARBA00022792"/>
    </source>
</evidence>
<keyword evidence="10" id="KW-0472">Membrane</keyword>
<keyword evidence="4" id="KW-0679">Respiratory chain</keyword>
<evidence type="ECO:0000256" key="9">
    <source>
        <dbReference type="ARBA" id="ARBA00023128"/>
    </source>
</evidence>
<dbReference type="AlphaFoldDB" id="A0AA88QJS8"/>
<reference evidence="12" key="1">
    <citation type="submission" date="2022-12" db="EMBL/GenBank/DDBJ databases">
        <title>Draft genome assemblies for two species of Escallonia (Escalloniales).</title>
        <authorList>
            <person name="Chanderbali A."/>
            <person name="Dervinis C."/>
            <person name="Anghel I."/>
            <person name="Soltis D."/>
            <person name="Soltis P."/>
            <person name="Zapata F."/>
        </authorList>
    </citation>
    <scope>NUCLEOTIDE SEQUENCE</scope>
    <source>
        <strain evidence="12">UCBG92.1500</strain>
        <tissue evidence="12">Leaf</tissue>
    </source>
</reference>
<keyword evidence="13" id="KW-1185">Reference proteome</keyword>
<keyword evidence="8" id="KW-1133">Transmembrane helix</keyword>
<comment type="similarity">
    <text evidence="2">Belongs to the complex I NDUFA13 subunit family.</text>
</comment>
<feature type="region of interest" description="Disordered" evidence="11">
    <location>
        <begin position="1"/>
        <end position="72"/>
    </location>
</feature>
<evidence type="ECO:0000256" key="4">
    <source>
        <dbReference type="ARBA" id="ARBA00022660"/>
    </source>
</evidence>
<dbReference type="GO" id="GO:0005743">
    <property type="term" value="C:mitochondrial inner membrane"/>
    <property type="evidence" value="ECO:0007669"/>
    <property type="project" value="UniProtKB-SubCell"/>
</dbReference>
<evidence type="ECO:0000256" key="3">
    <source>
        <dbReference type="ARBA" id="ARBA00022448"/>
    </source>
</evidence>
<sequence>MAIVERLKDFKQGERLRSPRHERAKDGGDGRSKNGSPKAIDDEWSGDEGRCRRHKEEKNHKGSHKRGDSCDHKAHVGPRGGCFYCAGPHYRRDYPHKGKMIMFIEKQKGSMGDSSSSDGEARMGALLSSRDCRQNRTATMTEAVIRTKPGMTSVKDMPVLQDGPPPGGFAPVRYARRIPNKGPSAVAMFLATFGAFSWGMYQVGQGNKIRRGVLVLDARFCVTEICVNHDALLVCGGGGGIGVVEGGRDQQCVVWLGKGVVVGEGQGTWSKSLEDFMPNLVGGTQSRLPMPGSLVRLGAFAGYSNGNMEDRVANTRTRKKRLNISISFSDNFWLPAQPPPTLPTPYPLLVIIKLPMVVKMIRKRLGCKEEVDYRSAVLTAVLVLRVGMTVEAEIGLAVRIKSSGSIGYFGLCMYLLVGWKMLKVMAALDVQVESSQHIIAIPEEWRGKGWSKDVVKCLGGHNAFCLVSEGYSRHAFPVFEGDFAWQYDLWISRLSVRHVVVLLLSKASLSWKSTPRCIDGVYCACIEIAVTMGRQMEDEQEISSKRWVDIYTVRIWVKDMGSIPLKMLTKGREISQTKVILLLTEIFEDTEKFFNPDARWEDIGAIKEEKYAARVAILPLLQAEEDERFVVEWKKYLEEEARIMKDVPGWKVGENVYNSGRWMPPATGELRPDVW</sequence>
<feature type="compositionally biased region" description="Basic and acidic residues" evidence="11">
    <location>
        <begin position="1"/>
        <end position="32"/>
    </location>
</feature>
<evidence type="ECO:0000256" key="7">
    <source>
        <dbReference type="ARBA" id="ARBA00022982"/>
    </source>
</evidence>
<evidence type="ECO:0000256" key="8">
    <source>
        <dbReference type="ARBA" id="ARBA00022989"/>
    </source>
</evidence>
<keyword evidence="3" id="KW-0813">Transport</keyword>
<dbReference type="PANTHER" id="PTHR12966">
    <property type="entry name" value="NADH DEHYDROGENASE UBIQUINONE 1 ALPHA SUBCOMPLEX SUBUNIT 13"/>
    <property type="match status" value="1"/>
</dbReference>
<protein>
    <recommendedName>
        <fullName evidence="14">NADH dehydrogenase [ubiquinone] 1 alpha subcomplex subunit 13-B</fullName>
    </recommendedName>
</protein>
<evidence type="ECO:0000256" key="10">
    <source>
        <dbReference type="ARBA" id="ARBA00023136"/>
    </source>
</evidence>
<evidence type="ECO:0000256" key="1">
    <source>
        <dbReference type="ARBA" id="ARBA00004298"/>
    </source>
</evidence>
<comment type="subcellular location">
    <subcellularLocation>
        <location evidence="1">Mitochondrion inner membrane</location>
        <topology evidence="1">Single-pass membrane protein</topology>
        <orientation evidence="1">Matrix side</orientation>
    </subcellularLocation>
</comment>
<accession>A0AA88QJS8</accession>
<dbReference type="InterPro" id="IPR009346">
    <property type="entry name" value="GRIM-19"/>
</dbReference>
<evidence type="ECO:0000256" key="11">
    <source>
        <dbReference type="SAM" id="MobiDB-lite"/>
    </source>
</evidence>
<dbReference type="PANTHER" id="PTHR12966:SF0">
    <property type="entry name" value="NADH DEHYDROGENASE [UBIQUINONE] 1 ALPHA SUBCOMPLEX SUBUNIT 13"/>
    <property type="match status" value="1"/>
</dbReference>
<dbReference type="EMBL" id="JAVXUO010002977">
    <property type="protein sequence ID" value="KAK2967883.1"/>
    <property type="molecule type" value="Genomic_DNA"/>
</dbReference>
<keyword evidence="6" id="KW-0999">Mitochondrion inner membrane</keyword>
<dbReference type="Pfam" id="PF06212">
    <property type="entry name" value="GRIM-19"/>
    <property type="match status" value="2"/>
</dbReference>